<name>A0ABD3XPW6_SINWO</name>
<sequence length="53" mass="6203">AQGLREQIVLDPQWMIDALKSLSTAQMFIKQNPAIIKMWYSFREKGKLTHDLI</sequence>
<evidence type="ECO:0000313" key="1">
    <source>
        <dbReference type="EMBL" id="KAL3888279.1"/>
    </source>
</evidence>
<feature type="non-terminal residue" evidence="1">
    <location>
        <position position="53"/>
    </location>
</feature>
<evidence type="ECO:0000313" key="2">
    <source>
        <dbReference type="Proteomes" id="UP001634394"/>
    </source>
</evidence>
<gene>
    <name evidence="1" type="ORF">ACJMK2_000650</name>
</gene>
<organism evidence="1 2">
    <name type="scientific">Sinanodonta woodiana</name>
    <name type="common">Chinese pond mussel</name>
    <name type="synonym">Anodonta woodiana</name>
    <dbReference type="NCBI Taxonomy" id="1069815"/>
    <lineage>
        <taxon>Eukaryota</taxon>
        <taxon>Metazoa</taxon>
        <taxon>Spiralia</taxon>
        <taxon>Lophotrochozoa</taxon>
        <taxon>Mollusca</taxon>
        <taxon>Bivalvia</taxon>
        <taxon>Autobranchia</taxon>
        <taxon>Heteroconchia</taxon>
        <taxon>Palaeoheterodonta</taxon>
        <taxon>Unionida</taxon>
        <taxon>Unionoidea</taxon>
        <taxon>Unionidae</taxon>
        <taxon>Unioninae</taxon>
        <taxon>Sinanodonta</taxon>
    </lineage>
</organism>
<accession>A0ABD3XPW6</accession>
<dbReference type="AlphaFoldDB" id="A0ABD3XPW6"/>
<dbReference type="Proteomes" id="UP001634394">
    <property type="component" value="Unassembled WGS sequence"/>
</dbReference>
<comment type="caution">
    <text evidence="1">The sequence shown here is derived from an EMBL/GenBank/DDBJ whole genome shotgun (WGS) entry which is preliminary data.</text>
</comment>
<reference evidence="1 2" key="1">
    <citation type="submission" date="2024-11" db="EMBL/GenBank/DDBJ databases">
        <title>Chromosome-level genome assembly of the freshwater bivalve Anodonta woodiana.</title>
        <authorList>
            <person name="Chen X."/>
        </authorList>
    </citation>
    <scope>NUCLEOTIDE SEQUENCE [LARGE SCALE GENOMIC DNA]</scope>
    <source>
        <strain evidence="1">MN2024</strain>
        <tissue evidence="1">Gills</tissue>
    </source>
</reference>
<proteinExistence type="predicted"/>
<dbReference type="EMBL" id="JBJQND010000001">
    <property type="protein sequence ID" value="KAL3888279.1"/>
    <property type="molecule type" value="Genomic_DNA"/>
</dbReference>
<protein>
    <submittedName>
        <fullName evidence="1">Uncharacterized protein</fullName>
    </submittedName>
</protein>
<feature type="non-terminal residue" evidence="1">
    <location>
        <position position="1"/>
    </location>
</feature>
<keyword evidence="2" id="KW-1185">Reference proteome</keyword>